<evidence type="ECO:0000259" key="2">
    <source>
        <dbReference type="Pfam" id="PF00561"/>
    </source>
</evidence>
<proteinExistence type="predicted"/>
<dbReference type="Gene3D" id="3.40.50.1820">
    <property type="entry name" value="alpha/beta hydrolase"/>
    <property type="match status" value="1"/>
</dbReference>
<dbReference type="InterPro" id="IPR000073">
    <property type="entry name" value="AB_hydrolase_1"/>
</dbReference>
<protein>
    <submittedName>
        <fullName evidence="3">Alpha/beta fold hydrolase</fullName>
    </submittedName>
</protein>
<evidence type="ECO:0000313" key="3">
    <source>
        <dbReference type="EMBL" id="MFC5969960.1"/>
    </source>
</evidence>
<dbReference type="Pfam" id="PF00561">
    <property type="entry name" value="Abhydrolase_1"/>
    <property type="match status" value="1"/>
</dbReference>
<dbReference type="RefSeq" id="WP_247418537.1">
    <property type="nucleotide sequence ID" value="NZ_JALLGW010000002.1"/>
</dbReference>
<dbReference type="GO" id="GO:0016787">
    <property type="term" value="F:hydrolase activity"/>
    <property type="evidence" value="ECO:0007669"/>
    <property type="project" value="UniProtKB-KW"/>
</dbReference>
<dbReference type="PANTHER" id="PTHR43798">
    <property type="entry name" value="MONOACYLGLYCEROL LIPASE"/>
    <property type="match status" value="1"/>
</dbReference>
<dbReference type="AlphaFoldDB" id="A0ABD5RHT7"/>
<keyword evidence="4" id="KW-1185">Reference proteome</keyword>
<dbReference type="EMBL" id="JBHSQH010000001">
    <property type="protein sequence ID" value="MFC5969960.1"/>
    <property type="molecule type" value="Genomic_DNA"/>
</dbReference>
<accession>A0ABD5RHT7</accession>
<dbReference type="PRINTS" id="PR00111">
    <property type="entry name" value="ABHYDROLASE"/>
</dbReference>
<dbReference type="SUPFAM" id="SSF53474">
    <property type="entry name" value="alpha/beta-Hydrolases"/>
    <property type="match status" value="1"/>
</dbReference>
<feature type="domain" description="AB hydrolase-1" evidence="2">
    <location>
        <begin position="28"/>
        <end position="247"/>
    </location>
</feature>
<evidence type="ECO:0000256" key="1">
    <source>
        <dbReference type="ARBA" id="ARBA00022801"/>
    </source>
</evidence>
<dbReference type="PANTHER" id="PTHR43798:SF31">
    <property type="entry name" value="AB HYDROLASE SUPERFAMILY PROTEIN YCLE"/>
    <property type="match status" value="1"/>
</dbReference>
<reference evidence="3 4" key="1">
    <citation type="journal article" date="2019" name="Int. J. Syst. Evol. Microbiol.">
        <title>The Global Catalogue of Microorganisms (GCM) 10K type strain sequencing project: providing services to taxonomists for standard genome sequencing and annotation.</title>
        <authorList>
            <consortium name="The Broad Institute Genomics Platform"/>
            <consortium name="The Broad Institute Genome Sequencing Center for Infectious Disease"/>
            <person name="Wu L."/>
            <person name="Ma J."/>
        </authorList>
    </citation>
    <scope>NUCLEOTIDE SEQUENCE [LARGE SCALE GENOMIC DNA]</scope>
    <source>
        <strain evidence="3 4">CGMCC 1.12543</strain>
    </source>
</reference>
<dbReference type="InterPro" id="IPR050266">
    <property type="entry name" value="AB_hydrolase_sf"/>
</dbReference>
<sequence>MNVPDEWTTGTVHTNGVDLQYYRTGEGPPLVMAHGFYDNGRCWAPLMADLADDYDVVTYDARGHGQSDAPETGYGIDDRVADLVGLLDALAFDDPVLAGHSMGGATVAWAAADYPDLPRALVLEDPAGMYGAPEMGPDDRAAFVEEALADRDERTVEEEIAREYADVDPEWARRYAVADTECSPAIAEIAREGYPEPLEDRFGDVECPTLLLKSDGDVGRRVEDVEAAARLPNGRLVHVAGAGHYVFQTEYDAAMTELAAFLEWLEADDTGPRLSGSTPQTTSDRN</sequence>
<gene>
    <name evidence="3" type="ORF">ACFPYI_01315</name>
</gene>
<name>A0ABD5RHT7_9EURY</name>
<dbReference type="Proteomes" id="UP001596099">
    <property type="component" value="Unassembled WGS sequence"/>
</dbReference>
<dbReference type="InterPro" id="IPR029058">
    <property type="entry name" value="AB_hydrolase_fold"/>
</dbReference>
<organism evidence="3 4">
    <name type="scientific">Halomarina salina</name>
    <dbReference type="NCBI Taxonomy" id="1872699"/>
    <lineage>
        <taxon>Archaea</taxon>
        <taxon>Methanobacteriati</taxon>
        <taxon>Methanobacteriota</taxon>
        <taxon>Stenosarchaea group</taxon>
        <taxon>Halobacteria</taxon>
        <taxon>Halobacteriales</taxon>
        <taxon>Natronomonadaceae</taxon>
        <taxon>Halomarina</taxon>
    </lineage>
</organism>
<keyword evidence="1 3" id="KW-0378">Hydrolase</keyword>
<evidence type="ECO:0000313" key="4">
    <source>
        <dbReference type="Proteomes" id="UP001596099"/>
    </source>
</evidence>
<comment type="caution">
    <text evidence="3">The sequence shown here is derived from an EMBL/GenBank/DDBJ whole genome shotgun (WGS) entry which is preliminary data.</text>
</comment>